<evidence type="ECO:0000313" key="3">
    <source>
        <dbReference type="EMBL" id="SHJ10691.1"/>
    </source>
</evidence>
<feature type="chain" id="PRO_5009917779" description="DUF547 domain-containing protein" evidence="1">
    <location>
        <begin position="24"/>
        <end position="237"/>
    </location>
</feature>
<reference evidence="3 4" key="1">
    <citation type="submission" date="2016-11" db="EMBL/GenBank/DDBJ databases">
        <authorList>
            <person name="Jaros S."/>
            <person name="Januszkiewicz K."/>
            <person name="Wedrychowicz H."/>
        </authorList>
    </citation>
    <scope>NUCLEOTIDE SEQUENCE [LARGE SCALE GENOMIC DNA]</scope>
    <source>
        <strain evidence="3 4">CGMCC 1.12213</strain>
    </source>
</reference>
<dbReference type="OrthoDB" id="526867at2"/>
<gene>
    <name evidence="3" type="ORF">SAMN05216261_2825</name>
</gene>
<evidence type="ECO:0000313" key="4">
    <source>
        <dbReference type="Proteomes" id="UP000184396"/>
    </source>
</evidence>
<feature type="domain" description="DUF547" evidence="2">
    <location>
        <begin position="66"/>
        <end position="169"/>
    </location>
</feature>
<dbReference type="PANTHER" id="PTHR46361">
    <property type="entry name" value="ELECTRON CARRIER/ PROTEIN DISULFIDE OXIDOREDUCTASE"/>
    <property type="match status" value="1"/>
</dbReference>
<evidence type="ECO:0000259" key="2">
    <source>
        <dbReference type="Pfam" id="PF04784"/>
    </source>
</evidence>
<accession>A0A1M6GL64</accession>
<dbReference type="EMBL" id="FQYK01000008">
    <property type="protein sequence ID" value="SHJ10691.1"/>
    <property type="molecule type" value="Genomic_DNA"/>
</dbReference>
<keyword evidence="4" id="KW-1185">Reference proteome</keyword>
<evidence type="ECO:0000256" key="1">
    <source>
        <dbReference type="SAM" id="SignalP"/>
    </source>
</evidence>
<name>A0A1M6GL64_9FLAO</name>
<organism evidence="3 4">
    <name type="scientific">Algibacter luteus</name>
    <dbReference type="NCBI Taxonomy" id="1178825"/>
    <lineage>
        <taxon>Bacteria</taxon>
        <taxon>Pseudomonadati</taxon>
        <taxon>Bacteroidota</taxon>
        <taxon>Flavobacteriia</taxon>
        <taxon>Flavobacteriales</taxon>
        <taxon>Flavobacteriaceae</taxon>
        <taxon>Algibacter</taxon>
    </lineage>
</organism>
<feature type="signal peptide" evidence="1">
    <location>
        <begin position="1"/>
        <end position="23"/>
    </location>
</feature>
<protein>
    <recommendedName>
        <fullName evidence="2">DUF547 domain-containing protein</fullName>
    </recommendedName>
</protein>
<dbReference type="eggNOG" id="COG0398">
    <property type="taxonomic scope" value="Bacteria"/>
</dbReference>
<dbReference type="InterPro" id="IPR006869">
    <property type="entry name" value="DUF547"/>
</dbReference>
<dbReference type="Proteomes" id="UP000184396">
    <property type="component" value="Unassembled WGS sequence"/>
</dbReference>
<dbReference type="STRING" id="1178825.SAMN05216261_2825"/>
<keyword evidence="1" id="KW-0732">Signal</keyword>
<dbReference type="RefSeq" id="WP_019388378.1">
    <property type="nucleotide sequence ID" value="NZ_ALIH01000012.1"/>
</dbReference>
<sequence>MKSFLLTSILIVSLNTFSQNSNAFFNQADAFFSTYVSNGLVNYKAIKKNSESLNTLLELSNSVAISDLDSETKKAFWINLYNLITIKSVIENYPIKSPLAVSGFFDNKKHKVGDENLTLNTIENQKIRAQFDDARIHFVLVCAGLGCPPIINRAYFPKTLDAQLEEQTKKALNDPNFIRLNEKRKRVAVSEIFKWYLKDFSPKESKLIDYINKYREEHIPTHYKIEYYPYDWTLNNI</sequence>
<proteinExistence type="predicted"/>
<dbReference type="Pfam" id="PF04784">
    <property type="entry name" value="DUF547"/>
    <property type="match status" value="1"/>
</dbReference>
<dbReference type="PANTHER" id="PTHR46361:SF3">
    <property type="entry name" value="ELECTRON CARRIER_ PROTEIN DISULFIDE OXIDOREDUCTASE"/>
    <property type="match status" value="1"/>
</dbReference>
<dbReference type="AlphaFoldDB" id="A0A1M6GL64"/>